<dbReference type="PANTHER" id="PTHR38011">
    <property type="entry name" value="DIHYDROFOLATE REDUCTASE FAMILY PROTEIN (AFU_ORTHOLOGUE AFUA_8G06820)"/>
    <property type="match status" value="1"/>
</dbReference>
<evidence type="ECO:0000313" key="3">
    <source>
        <dbReference type="Proteomes" id="UP000256269"/>
    </source>
</evidence>
<dbReference type="Proteomes" id="UP000256269">
    <property type="component" value="Unassembled WGS sequence"/>
</dbReference>
<sequence length="175" mass="19389">MRDVILFVNLTLDGKLSGPNGQLDFMRPDPAMNEELTGELRARVDTILEGRVIHHAFEANFRAEAADPASPPALVDFANWMLDTPKVVFSRSTTPDLTAAVAELKAKPGRDMVLFGGVATAQAFVELDLVDEYWFKVYPTAIGDGQPLFTRRRADLTLLQSRSHPSGITTLRYTR</sequence>
<proteinExistence type="predicted"/>
<dbReference type="GO" id="GO:0009231">
    <property type="term" value="P:riboflavin biosynthetic process"/>
    <property type="evidence" value="ECO:0007669"/>
    <property type="project" value="InterPro"/>
</dbReference>
<evidence type="ECO:0000259" key="1">
    <source>
        <dbReference type="Pfam" id="PF01872"/>
    </source>
</evidence>
<reference evidence="2 3" key="1">
    <citation type="submission" date="2018-08" db="EMBL/GenBank/DDBJ databases">
        <title>Genomic Encyclopedia of Archaeal and Bacterial Type Strains, Phase II (KMG-II): from individual species to whole genera.</title>
        <authorList>
            <person name="Goeker M."/>
        </authorList>
    </citation>
    <scope>NUCLEOTIDE SEQUENCE [LARGE SCALE GENOMIC DNA]</scope>
    <source>
        <strain evidence="2 3">DSM 45791</strain>
    </source>
</reference>
<dbReference type="RefSeq" id="WP_170218213.1">
    <property type="nucleotide sequence ID" value="NZ_CP144375.1"/>
</dbReference>
<dbReference type="InterPro" id="IPR002734">
    <property type="entry name" value="RibDG_C"/>
</dbReference>
<dbReference type="EMBL" id="QUNO01000032">
    <property type="protein sequence ID" value="REH26444.1"/>
    <property type="molecule type" value="Genomic_DNA"/>
</dbReference>
<dbReference type="AlphaFoldDB" id="A0A3E0GT80"/>
<dbReference type="GO" id="GO:0008703">
    <property type="term" value="F:5-amino-6-(5-phosphoribosylamino)uracil reductase activity"/>
    <property type="evidence" value="ECO:0007669"/>
    <property type="project" value="InterPro"/>
</dbReference>
<dbReference type="SUPFAM" id="SSF53597">
    <property type="entry name" value="Dihydrofolate reductase-like"/>
    <property type="match status" value="1"/>
</dbReference>
<comment type="caution">
    <text evidence="2">The sequence shown here is derived from an EMBL/GenBank/DDBJ whole genome shotgun (WGS) entry which is preliminary data.</text>
</comment>
<feature type="domain" description="Bacterial bifunctional deaminase-reductase C-terminal" evidence="1">
    <location>
        <begin position="4"/>
        <end position="165"/>
    </location>
</feature>
<dbReference type="PANTHER" id="PTHR38011:SF11">
    <property type="entry name" value="2,5-DIAMINO-6-RIBOSYLAMINO-4(3H)-PYRIMIDINONE 5'-PHOSPHATE REDUCTASE"/>
    <property type="match status" value="1"/>
</dbReference>
<organism evidence="2 3">
    <name type="scientific">Kutzneria buriramensis</name>
    <dbReference type="NCBI Taxonomy" id="1045776"/>
    <lineage>
        <taxon>Bacteria</taxon>
        <taxon>Bacillati</taxon>
        <taxon>Actinomycetota</taxon>
        <taxon>Actinomycetes</taxon>
        <taxon>Pseudonocardiales</taxon>
        <taxon>Pseudonocardiaceae</taxon>
        <taxon>Kutzneria</taxon>
    </lineage>
</organism>
<dbReference type="Gene3D" id="3.40.430.10">
    <property type="entry name" value="Dihydrofolate Reductase, subunit A"/>
    <property type="match status" value="1"/>
</dbReference>
<name>A0A3E0GT80_9PSEU</name>
<accession>A0A3E0GT80</accession>
<keyword evidence="3" id="KW-1185">Reference proteome</keyword>
<evidence type="ECO:0000313" key="2">
    <source>
        <dbReference type="EMBL" id="REH26444.1"/>
    </source>
</evidence>
<dbReference type="Pfam" id="PF01872">
    <property type="entry name" value="RibD_C"/>
    <property type="match status" value="1"/>
</dbReference>
<protein>
    <submittedName>
        <fullName evidence="2">RibD domain-containing protein</fullName>
    </submittedName>
</protein>
<gene>
    <name evidence="2" type="ORF">BCF44_13215</name>
</gene>
<dbReference type="InterPro" id="IPR050765">
    <property type="entry name" value="Riboflavin_Biosynth_HTPR"/>
</dbReference>
<dbReference type="InterPro" id="IPR024072">
    <property type="entry name" value="DHFR-like_dom_sf"/>
</dbReference>